<dbReference type="AlphaFoldDB" id="A0AAU8MZ38"/>
<accession>A0AAU8MZ38</accession>
<evidence type="ECO:0000313" key="1">
    <source>
        <dbReference type="EMBL" id="XCO76624.1"/>
    </source>
</evidence>
<dbReference type="RefSeq" id="WP_363799903.1">
    <property type="nucleotide sequence ID" value="NZ_CP159925.1"/>
</dbReference>
<name>A0AAU8MZ38_9GAMM</name>
<protein>
    <submittedName>
        <fullName evidence="1">Uncharacterized protein</fullName>
    </submittedName>
</protein>
<dbReference type="EMBL" id="CP159925">
    <property type="protein sequence ID" value="XCO76624.1"/>
    <property type="molecule type" value="Genomic_DNA"/>
</dbReference>
<organism evidence="1">
    <name type="scientific">Lysobacter firmicutimachus</name>
    <dbReference type="NCBI Taxonomy" id="1792846"/>
    <lineage>
        <taxon>Bacteria</taxon>
        <taxon>Pseudomonadati</taxon>
        <taxon>Pseudomonadota</taxon>
        <taxon>Gammaproteobacteria</taxon>
        <taxon>Lysobacterales</taxon>
        <taxon>Lysobacteraceae</taxon>
        <taxon>Lysobacter</taxon>
    </lineage>
</organism>
<gene>
    <name evidence="1" type="ORF">ABU614_07540</name>
</gene>
<reference evidence="1" key="1">
    <citation type="submission" date="2024-06" db="EMBL/GenBank/DDBJ databases">
        <authorList>
            <person name="Li S."/>
        </authorList>
    </citation>
    <scope>NUCLEOTIDE SEQUENCE</scope>
    <source>
        <strain evidence="1">SR10</strain>
    </source>
</reference>
<sequence>MRKPAGRTADDAMRETSMSMTQAAWRHTSIILLQACVLGLSLGSASAQSRVPDDCTFDQQALKQRMREVAARHGGGRLNAAGDTATWRLRNGDTVSVGNGGCVDLGTSVTLRYGAGRRVPTTDVAIGRITDAIATYWSSAEAAHVADAIRAAKSKAVRGDDGTTVIEGPLEPGLGFSFWFELRLSPKQAWIAWQDG</sequence>
<proteinExistence type="predicted"/>